<keyword evidence="3" id="KW-1185">Reference proteome</keyword>
<proteinExistence type="predicted"/>
<name>K9WLU3_9CYAN</name>
<accession>K9WLU3</accession>
<reference evidence="2 3" key="1">
    <citation type="submission" date="2012-06" db="EMBL/GenBank/DDBJ databases">
        <title>Finished chromosome of genome of Microcoleus sp. PCC 7113.</title>
        <authorList>
            <consortium name="US DOE Joint Genome Institute"/>
            <person name="Gugger M."/>
            <person name="Coursin T."/>
            <person name="Rippka R."/>
            <person name="Tandeau De Marsac N."/>
            <person name="Huntemann M."/>
            <person name="Wei C.-L."/>
            <person name="Han J."/>
            <person name="Detter J.C."/>
            <person name="Han C."/>
            <person name="Tapia R."/>
            <person name="Chen A."/>
            <person name="Kyrpides N."/>
            <person name="Mavromatis K."/>
            <person name="Markowitz V."/>
            <person name="Szeto E."/>
            <person name="Ivanova N."/>
            <person name="Pagani I."/>
            <person name="Pati A."/>
            <person name="Goodwin L."/>
            <person name="Nordberg H.P."/>
            <person name="Cantor M.N."/>
            <person name="Hua S.X."/>
            <person name="Woyke T."/>
            <person name="Kerfeld C.A."/>
        </authorList>
    </citation>
    <scope>NUCLEOTIDE SEQUENCE [LARGE SCALE GENOMIC DNA]</scope>
    <source>
        <strain evidence="2 3">PCC 7113</strain>
    </source>
</reference>
<feature type="region of interest" description="Disordered" evidence="1">
    <location>
        <begin position="1"/>
        <end position="22"/>
    </location>
</feature>
<sequence>MPEPESQPAPDPSHEPTFADLNTPATVEIKDLIAKLQQSHDLQYKLINMETWALAATMDNFLPGFWSRFLANRRKALQQFLQRKRTDNSKKIEVPESSSSGEPK</sequence>
<evidence type="ECO:0000313" key="3">
    <source>
        <dbReference type="Proteomes" id="UP000010471"/>
    </source>
</evidence>
<gene>
    <name evidence="2" type="ORF">Mic7113_5502</name>
</gene>
<dbReference type="Proteomes" id="UP000010471">
    <property type="component" value="Chromosome"/>
</dbReference>
<dbReference type="EMBL" id="CP003630">
    <property type="protein sequence ID" value="AFZ21138.1"/>
    <property type="molecule type" value="Genomic_DNA"/>
</dbReference>
<dbReference type="HOGENOM" id="CLU_2246950_0_0_3"/>
<dbReference type="KEGG" id="mic:Mic7113_5502"/>
<protein>
    <submittedName>
        <fullName evidence="2">Uncharacterized protein</fullName>
    </submittedName>
</protein>
<organism evidence="2 3">
    <name type="scientific">Allocoleopsis franciscana PCC 7113</name>
    <dbReference type="NCBI Taxonomy" id="1173027"/>
    <lineage>
        <taxon>Bacteria</taxon>
        <taxon>Bacillati</taxon>
        <taxon>Cyanobacteriota</taxon>
        <taxon>Cyanophyceae</taxon>
        <taxon>Coleofasciculales</taxon>
        <taxon>Coleofasciculaceae</taxon>
        <taxon>Allocoleopsis</taxon>
        <taxon>Allocoleopsis franciscana</taxon>
    </lineage>
</organism>
<dbReference type="AlphaFoldDB" id="K9WLU3"/>
<dbReference type="eggNOG" id="ENOG5033AQY">
    <property type="taxonomic scope" value="Bacteria"/>
</dbReference>
<feature type="compositionally biased region" description="Pro residues" evidence="1">
    <location>
        <begin position="1"/>
        <end position="11"/>
    </location>
</feature>
<evidence type="ECO:0000256" key="1">
    <source>
        <dbReference type="SAM" id="MobiDB-lite"/>
    </source>
</evidence>
<feature type="region of interest" description="Disordered" evidence="1">
    <location>
        <begin position="81"/>
        <end position="104"/>
    </location>
</feature>
<dbReference type="RefSeq" id="WP_015185271.1">
    <property type="nucleotide sequence ID" value="NC_019738.1"/>
</dbReference>
<evidence type="ECO:0000313" key="2">
    <source>
        <dbReference type="EMBL" id="AFZ21138.1"/>
    </source>
</evidence>
<feature type="compositionally biased region" description="Basic and acidic residues" evidence="1">
    <location>
        <begin position="84"/>
        <end position="94"/>
    </location>
</feature>